<evidence type="ECO:0000256" key="1">
    <source>
        <dbReference type="ARBA" id="ARBA00008584"/>
    </source>
</evidence>
<feature type="transmembrane region" description="Helical" evidence="3">
    <location>
        <begin position="544"/>
        <end position="568"/>
    </location>
</feature>
<reference evidence="5 6" key="1">
    <citation type="submission" date="2015-05" db="EMBL/GenBank/DDBJ databases">
        <authorList>
            <person name="Wang D.B."/>
            <person name="Wang M."/>
        </authorList>
    </citation>
    <scope>NUCLEOTIDE SEQUENCE [LARGE SCALE GENOMIC DNA]</scope>
    <source>
        <strain evidence="5">VL1</strain>
    </source>
</reference>
<organism evidence="5 6">
    <name type="scientific">Verticillium longisporum</name>
    <name type="common">Verticillium dahliae var. longisporum</name>
    <dbReference type="NCBI Taxonomy" id="100787"/>
    <lineage>
        <taxon>Eukaryota</taxon>
        <taxon>Fungi</taxon>
        <taxon>Dikarya</taxon>
        <taxon>Ascomycota</taxon>
        <taxon>Pezizomycotina</taxon>
        <taxon>Sordariomycetes</taxon>
        <taxon>Hypocreomycetidae</taxon>
        <taxon>Glomerellales</taxon>
        <taxon>Plectosphaerellaceae</taxon>
        <taxon>Verticillium</taxon>
    </lineage>
</organism>
<dbReference type="SUPFAM" id="SSF54427">
    <property type="entry name" value="NTF2-like"/>
    <property type="match status" value="1"/>
</dbReference>
<evidence type="ECO:0000256" key="3">
    <source>
        <dbReference type="SAM" id="Phobius"/>
    </source>
</evidence>
<feature type="domain" description="Scytalone dehydratase-like" evidence="4">
    <location>
        <begin position="709"/>
        <end position="867"/>
    </location>
</feature>
<name>A0A0G4LEP0_VERLO</name>
<comment type="similarity">
    <text evidence="1">Belongs to the scytalone dehydratase family.</text>
</comment>
<gene>
    <name evidence="5" type="ORF">BN1708_012829</name>
</gene>
<evidence type="ECO:0000313" key="5">
    <source>
        <dbReference type="EMBL" id="CRK20364.1"/>
    </source>
</evidence>
<dbReference type="Pfam" id="PF02982">
    <property type="entry name" value="Scytalone_dh"/>
    <property type="match status" value="1"/>
</dbReference>
<evidence type="ECO:0000313" key="6">
    <source>
        <dbReference type="Proteomes" id="UP000044602"/>
    </source>
</evidence>
<dbReference type="EMBL" id="CVQH01011558">
    <property type="protein sequence ID" value="CRK20364.1"/>
    <property type="molecule type" value="Genomic_DNA"/>
</dbReference>
<keyword evidence="2" id="KW-0456">Lyase</keyword>
<dbReference type="Proteomes" id="UP000044602">
    <property type="component" value="Unassembled WGS sequence"/>
</dbReference>
<feature type="transmembrane region" description="Helical" evidence="3">
    <location>
        <begin position="96"/>
        <end position="129"/>
    </location>
</feature>
<keyword evidence="3" id="KW-0812">Transmembrane</keyword>
<evidence type="ECO:0000259" key="4">
    <source>
        <dbReference type="Pfam" id="PF02982"/>
    </source>
</evidence>
<proteinExistence type="inferred from homology"/>
<dbReference type="InterPro" id="IPR032710">
    <property type="entry name" value="NTF2-like_dom_sf"/>
</dbReference>
<dbReference type="GO" id="GO:0016829">
    <property type="term" value="F:lyase activity"/>
    <property type="evidence" value="ECO:0007669"/>
    <property type="project" value="UniProtKB-KW"/>
</dbReference>
<dbReference type="Gene3D" id="3.10.450.50">
    <property type="match status" value="1"/>
</dbReference>
<dbReference type="AlphaFoldDB" id="A0A0G4LEP0"/>
<feature type="transmembrane region" description="Helical" evidence="3">
    <location>
        <begin position="64"/>
        <end position="84"/>
    </location>
</feature>
<dbReference type="STRING" id="100787.A0A0G4LEP0"/>
<protein>
    <recommendedName>
        <fullName evidence="4">Scytalone dehydratase-like domain-containing protein</fullName>
    </recommendedName>
</protein>
<keyword evidence="3" id="KW-1133">Transmembrane helix</keyword>
<accession>A0A0G4LEP0</accession>
<dbReference type="InterPro" id="IPR049884">
    <property type="entry name" value="Scytalone_dh"/>
</dbReference>
<keyword evidence="6" id="KW-1185">Reference proteome</keyword>
<keyword evidence="3" id="KW-0472">Membrane</keyword>
<evidence type="ECO:0000256" key="2">
    <source>
        <dbReference type="ARBA" id="ARBA00023239"/>
    </source>
</evidence>
<feature type="transmembrane region" description="Helical" evidence="3">
    <location>
        <begin position="175"/>
        <end position="194"/>
    </location>
</feature>
<sequence>MEQHPERYPDYSSFEDVSFDFDSDRKVSLDLRLPETKPDPTPLVTIDEVQLVPKSSFWGHCRPIWLPLTAWLASALFTVLYSLFIHKVLIRRDPKIGVLVFEASVTNLLLSVFSQLYAMVLCFMVQGLLDALRWSLSSRVDGKGGTSASSFFQLSPATDWFSVLKFILDSRLKNIWGIFRLALPFMGLGFGSVLKCKRATCMALVVDSSMAYLQIPVQNSFQHHFIPDGPSVAVYAGTIPPDVSVLDNIPASYMAGFFDTWAQQLMNYPRYSTAWSMEGCEGNCSAIFLPGGMEIARKVVPLMNSTILQGGTFNDVDSISIMRAPGLAARFDPLPDDFRFDIEKECAVYLTPAGMSDGLQMCIRQVGDSLAAGWRACPSFTQLYGECPLPERWATAPLRTKTLMTVYRQNATTTYDRSDLSIKHVTPTSKQVLQPMSAPEALRIWRRIFIPTSKADLIDRQSINVTIHRLAWKYRTYTEFFPDHDVPVEQLRNFLAVPLQFGITALQYANYTMALPPEKRAFPPELLTVATGGRSIMKFVGPLWTAWVFIVSGVLVTVLSGCGFWYILVQAHPVPRPSGILEVDFAVKLEDVRARNGESSMGNFSEVAEEMHSREDYSAWSIIKSLRDKRITMTPQASNDDAIAEGRYIPVLQVLPSGSGGSAMVKENARIPLRSSDFQLSAAARTRYQRHHPDTASASTMAAAHNPANITFEDFLGLTTACFEWADSYDAKDWDRLSRCIAPELRIDYRSFLDKIWEAMPASEFLAMISSPSVLGDPLLKTQHFIGGTRWERISDTEVVGHHQLRVPHQKYRDASMSEVLVKGHAHSYNKHWYRKIDGVWKFAGLCPEIRWSEYDFEKVFESGRDDFGAREEIPAVE</sequence>